<sequence>MNGRLGYILYLSLVVSLGGFVFGFDASVISGAVGFVTAEFSLTPLTQGLVVGAPTLGAVISTVASGALTDCYGRKRMLIAIAALYVVSAMFSAWAWNVQVLILARFIGGLAFASLVLAPMYIGEIAPSAWRGKLIAINQLNIVLGFSAAYFANYLLLQLADQPPAWLPGLAEAPWRWMLGLELLPAVLFLLLLFRIPESPRWLYTLGRKEEAEAVLNRLMPADEVQPTLAGYQQGCCAPQGLRQRYQQLFSPKIRFVLLLGILAGITQQITGVNAIYFYAPMIFEQSGVGTDAAFAQAVWIGIVNVVFTLVAMLCIDRWGRRPLMLSGLVLVALSMALCVYGFSQATFSLTTQSLPALAEIAPAQQFTPLLGEVFHSDLEFKRALEQVLTPQQVIEHSALLLQQATTINAALILTGVLGFVAAFAISLGPVMWVLLAEIFPNRIRGVAIGFVGLINSGVSFLVQLLFPWQLDNLGTSVTFAIYGGFAVIGGMLFYRYLPETKGQSLEQLERTLERRKPEGTEPMQGRVHYGK</sequence>
<evidence type="ECO:0000313" key="10">
    <source>
        <dbReference type="Proteomes" id="UP000184268"/>
    </source>
</evidence>
<dbReference type="GO" id="GO:0022857">
    <property type="term" value="F:transmembrane transporter activity"/>
    <property type="evidence" value="ECO:0007669"/>
    <property type="project" value="InterPro"/>
</dbReference>
<dbReference type="RefSeq" id="WP_067654609.1">
    <property type="nucleotide sequence ID" value="NZ_FQXG01000001.1"/>
</dbReference>
<feature type="transmembrane region" description="Helical" evidence="7">
    <location>
        <begin position="298"/>
        <end position="316"/>
    </location>
</feature>
<keyword evidence="10" id="KW-1185">Reference proteome</keyword>
<proteinExistence type="inferred from homology"/>
<dbReference type="InterPro" id="IPR020846">
    <property type="entry name" value="MFS_dom"/>
</dbReference>
<keyword evidence="5 7" id="KW-1133">Transmembrane helix</keyword>
<dbReference type="InterPro" id="IPR036259">
    <property type="entry name" value="MFS_trans_sf"/>
</dbReference>
<keyword evidence="4 7" id="KW-0812">Transmembrane</keyword>
<dbReference type="Gene3D" id="1.20.1250.20">
    <property type="entry name" value="MFS general substrate transporter like domains"/>
    <property type="match status" value="3"/>
</dbReference>
<evidence type="ECO:0000256" key="4">
    <source>
        <dbReference type="ARBA" id="ARBA00022692"/>
    </source>
</evidence>
<feature type="transmembrane region" description="Helical" evidence="7">
    <location>
        <begin position="175"/>
        <end position="194"/>
    </location>
</feature>
<dbReference type="PRINTS" id="PR00171">
    <property type="entry name" value="SUGRTRNSPORT"/>
</dbReference>
<feature type="transmembrane region" description="Helical" evidence="7">
    <location>
        <begin position="134"/>
        <end position="155"/>
    </location>
</feature>
<keyword evidence="3" id="KW-0813">Transport</keyword>
<evidence type="ECO:0000256" key="1">
    <source>
        <dbReference type="ARBA" id="ARBA00004141"/>
    </source>
</evidence>
<accession>A0A1M5ND30</accession>
<dbReference type="Proteomes" id="UP000184268">
    <property type="component" value="Unassembled WGS sequence"/>
</dbReference>
<dbReference type="PANTHER" id="PTHR48020:SF12">
    <property type="entry name" value="PROTON MYO-INOSITOL COTRANSPORTER"/>
    <property type="match status" value="1"/>
</dbReference>
<evidence type="ECO:0000256" key="6">
    <source>
        <dbReference type="ARBA" id="ARBA00023136"/>
    </source>
</evidence>
<dbReference type="OrthoDB" id="5368493at2"/>
<dbReference type="PROSITE" id="PS50850">
    <property type="entry name" value="MFS"/>
    <property type="match status" value="1"/>
</dbReference>
<evidence type="ECO:0000256" key="5">
    <source>
        <dbReference type="ARBA" id="ARBA00022989"/>
    </source>
</evidence>
<feature type="transmembrane region" description="Helical" evidence="7">
    <location>
        <begin position="410"/>
        <end position="435"/>
    </location>
</feature>
<dbReference type="InterPro" id="IPR005828">
    <property type="entry name" value="MFS_sugar_transport-like"/>
</dbReference>
<evidence type="ECO:0000259" key="8">
    <source>
        <dbReference type="PROSITE" id="PS50850"/>
    </source>
</evidence>
<dbReference type="PROSITE" id="PS00216">
    <property type="entry name" value="SUGAR_TRANSPORT_1"/>
    <property type="match status" value="1"/>
</dbReference>
<dbReference type="STRING" id="299255.SAMN02745129_1003"/>
<dbReference type="EMBL" id="FQXG01000001">
    <property type="protein sequence ID" value="SHG87484.1"/>
    <property type="molecule type" value="Genomic_DNA"/>
</dbReference>
<comment type="subcellular location">
    <subcellularLocation>
        <location evidence="1">Membrane</location>
        <topology evidence="1">Multi-pass membrane protein</topology>
    </subcellularLocation>
</comment>
<feature type="transmembrane region" description="Helical" evidence="7">
    <location>
        <begin position="323"/>
        <end position="343"/>
    </location>
</feature>
<feature type="transmembrane region" description="Helical" evidence="7">
    <location>
        <begin position="102"/>
        <end position="122"/>
    </location>
</feature>
<keyword evidence="6 7" id="KW-0472">Membrane</keyword>
<evidence type="ECO:0000313" key="9">
    <source>
        <dbReference type="EMBL" id="SHG87484.1"/>
    </source>
</evidence>
<dbReference type="AlphaFoldDB" id="A0A1M5ND30"/>
<feature type="transmembrane region" description="Helical" evidence="7">
    <location>
        <begin position="77"/>
        <end position="96"/>
    </location>
</feature>
<evidence type="ECO:0000256" key="3">
    <source>
        <dbReference type="ARBA" id="ARBA00022448"/>
    </source>
</evidence>
<feature type="transmembrane region" description="Helical" evidence="7">
    <location>
        <begin position="7"/>
        <end position="29"/>
    </location>
</feature>
<organism evidence="9 10">
    <name type="scientific">Ferrimonas marina</name>
    <dbReference type="NCBI Taxonomy" id="299255"/>
    <lineage>
        <taxon>Bacteria</taxon>
        <taxon>Pseudomonadati</taxon>
        <taxon>Pseudomonadota</taxon>
        <taxon>Gammaproteobacteria</taxon>
        <taxon>Alteromonadales</taxon>
        <taxon>Ferrimonadaceae</taxon>
        <taxon>Ferrimonas</taxon>
    </lineage>
</organism>
<protein>
    <submittedName>
        <fullName evidence="9">MFS transporter, sugar porter (SP) family</fullName>
    </submittedName>
</protein>
<dbReference type="InterPro" id="IPR050814">
    <property type="entry name" value="Myo-inositol_Transporter"/>
</dbReference>
<dbReference type="InterPro" id="IPR003663">
    <property type="entry name" value="Sugar/inositol_transpt"/>
</dbReference>
<comment type="similarity">
    <text evidence="2">Belongs to the major facilitator superfamily. Sugar transporter (TC 2.A.1.1) family.</text>
</comment>
<evidence type="ECO:0000256" key="2">
    <source>
        <dbReference type="ARBA" id="ARBA00010992"/>
    </source>
</evidence>
<dbReference type="InterPro" id="IPR005829">
    <property type="entry name" value="Sugar_transporter_CS"/>
</dbReference>
<reference evidence="9 10" key="1">
    <citation type="submission" date="2016-11" db="EMBL/GenBank/DDBJ databases">
        <authorList>
            <person name="Jaros S."/>
            <person name="Januszkiewicz K."/>
            <person name="Wedrychowicz H."/>
        </authorList>
    </citation>
    <scope>NUCLEOTIDE SEQUENCE [LARGE SCALE GENOMIC DNA]</scope>
    <source>
        <strain evidence="9 10">DSM 16917</strain>
    </source>
</reference>
<dbReference type="GO" id="GO:0016020">
    <property type="term" value="C:membrane"/>
    <property type="evidence" value="ECO:0007669"/>
    <property type="project" value="UniProtKB-SubCell"/>
</dbReference>
<feature type="transmembrane region" description="Helical" evidence="7">
    <location>
        <begin position="49"/>
        <end position="68"/>
    </location>
</feature>
<feature type="transmembrane region" description="Helical" evidence="7">
    <location>
        <begin position="479"/>
        <end position="498"/>
    </location>
</feature>
<evidence type="ECO:0000256" key="7">
    <source>
        <dbReference type="SAM" id="Phobius"/>
    </source>
</evidence>
<feature type="transmembrane region" description="Helical" evidence="7">
    <location>
        <begin position="256"/>
        <end position="278"/>
    </location>
</feature>
<feature type="domain" description="Major facilitator superfamily (MFS) profile" evidence="8">
    <location>
        <begin position="11"/>
        <end position="502"/>
    </location>
</feature>
<name>A0A1M5ND30_9GAMM</name>
<dbReference type="SUPFAM" id="SSF103473">
    <property type="entry name" value="MFS general substrate transporter"/>
    <property type="match status" value="1"/>
</dbReference>
<dbReference type="PANTHER" id="PTHR48020">
    <property type="entry name" value="PROTON MYO-INOSITOL COTRANSPORTER"/>
    <property type="match status" value="1"/>
</dbReference>
<gene>
    <name evidence="9" type="ORF">SAMN02745129_1003</name>
</gene>
<feature type="transmembrane region" description="Helical" evidence="7">
    <location>
        <begin position="447"/>
        <end position="467"/>
    </location>
</feature>
<dbReference type="Pfam" id="PF00083">
    <property type="entry name" value="Sugar_tr"/>
    <property type="match status" value="2"/>
</dbReference>